<keyword evidence="5 6" id="KW-0472">Membrane</keyword>
<evidence type="ECO:0000256" key="4">
    <source>
        <dbReference type="ARBA" id="ARBA00022989"/>
    </source>
</evidence>
<evidence type="ECO:0000256" key="5">
    <source>
        <dbReference type="ARBA" id="ARBA00023136"/>
    </source>
</evidence>
<dbReference type="InterPro" id="IPR050833">
    <property type="entry name" value="Poly_Biosynth_Transport"/>
</dbReference>
<dbReference type="EMBL" id="PXUP01000005">
    <property type="protein sequence ID" value="RCH47162.1"/>
    <property type="molecule type" value="Genomic_DNA"/>
</dbReference>
<feature type="transmembrane region" description="Helical" evidence="6">
    <location>
        <begin position="353"/>
        <end position="371"/>
    </location>
</feature>
<keyword evidence="4 6" id="KW-1133">Transmembrane helix</keyword>
<evidence type="ECO:0000313" key="7">
    <source>
        <dbReference type="EMBL" id="RCH47162.1"/>
    </source>
</evidence>
<dbReference type="Pfam" id="PF01943">
    <property type="entry name" value="Polysacc_synt"/>
    <property type="match status" value="1"/>
</dbReference>
<evidence type="ECO:0000256" key="3">
    <source>
        <dbReference type="ARBA" id="ARBA00022692"/>
    </source>
</evidence>
<feature type="transmembrane region" description="Helical" evidence="6">
    <location>
        <begin position="476"/>
        <end position="496"/>
    </location>
</feature>
<dbReference type="Proteomes" id="UP000252378">
    <property type="component" value="Unassembled WGS sequence"/>
</dbReference>
<dbReference type="AlphaFoldDB" id="A0A367GB16"/>
<feature type="transmembrane region" description="Helical" evidence="6">
    <location>
        <begin position="47"/>
        <end position="71"/>
    </location>
</feature>
<dbReference type="PANTHER" id="PTHR30250">
    <property type="entry name" value="PST FAMILY PREDICTED COLANIC ACID TRANSPORTER"/>
    <property type="match status" value="1"/>
</dbReference>
<feature type="transmembrane region" description="Helical" evidence="6">
    <location>
        <begin position="133"/>
        <end position="157"/>
    </location>
</feature>
<dbReference type="GO" id="GO:0005886">
    <property type="term" value="C:plasma membrane"/>
    <property type="evidence" value="ECO:0007669"/>
    <property type="project" value="UniProtKB-SubCell"/>
</dbReference>
<name>A0A367GB16_9FIRM</name>
<evidence type="ECO:0000256" key="2">
    <source>
        <dbReference type="ARBA" id="ARBA00022475"/>
    </source>
</evidence>
<feature type="transmembrane region" description="Helical" evidence="6">
    <location>
        <begin position="192"/>
        <end position="211"/>
    </location>
</feature>
<gene>
    <name evidence="7" type="ORF">C7J97_05105</name>
</gene>
<dbReference type="InterPro" id="IPR002797">
    <property type="entry name" value="Polysacc_synth"/>
</dbReference>
<reference evidence="7 8" key="1">
    <citation type="submission" date="2018-03" db="EMBL/GenBank/DDBJ databases">
        <title>Complete genome sequencing of Faecalibacterium prausnitzii strains isolated from the human gut.</title>
        <authorList>
            <person name="Fitzgerald B.C."/>
            <person name="Shkoporov A.N."/>
            <person name="Ross P.R."/>
            <person name="Hill C."/>
        </authorList>
    </citation>
    <scope>NUCLEOTIDE SEQUENCE [LARGE SCALE GENOMIC DNA]</scope>
    <source>
        <strain evidence="7 8">ATCC 27768</strain>
    </source>
</reference>
<evidence type="ECO:0000313" key="8">
    <source>
        <dbReference type="Proteomes" id="UP000252378"/>
    </source>
</evidence>
<proteinExistence type="predicted"/>
<feature type="transmembrane region" description="Helical" evidence="6">
    <location>
        <begin position="91"/>
        <end position="113"/>
    </location>
</feature>
<comment type="caution">
    <text evidence="7">The sequence shown here is derived from an EMBL/GenBank/DDBJ whole genome shotgun (WGS) entry which is preliminary data.</text>
</comment>
<keyword evidence="2" id="KW-1003">Cell membrane</keyword>
<evidence type="ECO:0000256" key="1">
    <source>
        <dbReference type="ARBA" id="ARBA00004651"/>
    </source>
</evidence>
<evidence type="ECO:0000256" key="6">
    <source>
        <dbReference type="SAM" id="Phobius"/>
    </source>
</evidence>
<protein>
    <recommendedName>
        <fullName evidence="9">Polysaccharide biosynthesis protein</fullName>
    </recommendedName>
</protein>
<feature type="transmembrane region" description="Helical" evidence="6">
    <location>
        <begin position="383"/>
        <end position="404"/>
    </location>
</feature>
<dbReference type="PANTHER" id="PTHR30250:SF26">
    <property type="entry name" value="PSMA PROTEIN"/>
    <property type="match status" value="1"/>
</dbReference>
<accession>A0A367GB16</accession>
<feature type="transmembrane region" description="Helical" evidence="6">
    <location>
        <begin position="446"/>
        <end position="470"/>
    </location>
</feature>
<feature type="transmembrane region" description="Helical" evidence="6">
    <location>
        <begin position="410"/>
        <end position="434"/>
    </location>
</feature>
<feature type="transmembrane region" description="Helical" evidence="6">
    <location>
        <begin position="169"/>
        <end position="186"/>
    </location>
</feature>
<organism evidence="7 8">
    <name type="scientific">Faecalibacterium prausnitzii</name>
    <dbReference type="NCBI Taxonomy" id="853"/>
    <lineage>
        <taxon>Bacteria</taxon>
        <taxon>Bacillati</taxon>
        <taxon>Bacillota</taxon>
        <taxon>Clostridia</taxon>
        <taxon>Eubacteriales</taxon>
        <taxon>Oscillospiraceae</taxon>
        <taxon>Faecalibacterium</taxon>
    </lineage>
</organism>
<keyword evidence="3 6" id="KW-0812">Transmembrane</keyword>
<feature type="transmembrane region" description="Helical" evidence="6">
    <location>
        <begin position="12"/>
        <end position="35"/>
    </location>
</feature>
<evidence type="ECO:0008006" key="9">
    <source>
        <dbReference type="Google" id="ProtNLM"/>
    </source>
</evidence>
<dbReference type="RefSeq" id="WP_113992174.1">
    <property type="nucleotide sequence ID" value="NZ_JAWHPP010000003.1"/>
</dbReference>
<feature type="transmembrane region" description="Helical" evidence="6">
    <location>
        <begin position="312"/>
        <end position="333"/>
    </location>
</feature>
<comment type="subcellular location">
    <subcellularLocation>
        <location evidence="1">Cell membrane</location>
        <topology evidence="1">Multi-pass membrane protein</topology>
    </subcellularLocation>
</comment>
<sequence>MGIKNSRGGDKIQIVVAMLCSVFAMIINYMISFFLTPYITNTLGTEAYGFVSLAKTVANYGVIITSCLNAYASRFVVVAYHEGNKKRANSFYSSVVIADVLLIAVSLGAALFLAKNIRSFFSVPDELLHDVRILFYLDIVNCMVLALANIYTVSGYIKNRLQYISVSKIVTYTAEALILIVLFSLFKPKVWFVGAALLLSSIVYGTINFGVKQKLTPDLVCRSNSFSFSAVKELLGRGLWSAFNQIGNLLNTGLDLWVTNLMLDALKMGQLSIVKTVASMCSALPPLITQPFQPTLLKLYADKNKVGVRDTIIFQMKLLGILSGVILAGFSVLGESYFELWTPNNDSSLLNRIAIVTLIGFVFESVANPMFYTYTLSLKNTAACIVTVISGALNVISMFVLLTYTELDLYAVVGTTTVLGFVTFLIFTPLYSAWCIDLPLMSFYGAITRIVVSDLILVSVVRIVFGGIIVKSWTGFIINVCLIGLFGTVTYMVCVFDRSERSKMIALAKKLLHK</sequence>